<evidence type="ECO:0000256" key="2">
    <source>
        <dbReference type="SAM" id="Phobius"/>
    </source>
</evidence>
<proteinExistence type="predicted"/>
<dbReference type="Proteomes" id="UP000427769">
    <property type="component" value="Chromosome"/>
</dbReference>
<accession>A0A5K7Z5L3</accession>
<dbReference type="PROSITE" id="PS50234">
    <property type="entry name" value="VWFA"/>
    <property type="match status" value="1"/>
</dbReference>
<keyword evidence="6" id="KW-1185">Reference proteome</keyword>
<dbReference type="CDD" id="cd00198">
    <property type="entry name" value="vWFA"/>
    <property type="match status" value="1"/>
</dbReference>
<dbReference type="InterPro" id="IPR002035">
    <property type="entry name" value="VWF_A"/>
</dbReference>
<keyword evidence="2" id="KW-0472">Membrane</keyword>
<feature type="compositionally biased region" description="Low complexity" evidence="1">
    <location>
        <begin position="240"/>
        <end position="254"/>
    </location>
</feature>
<evidence type="ECO:0000313" key="6">
    <source>
        <dbReference type="Proteomes" id="UP000427769"/>
    </source>
</evidence>
<dbReference type="CDD" id="cd00060">
    <property type="entry name" value="FHA"/>
    <property type="match status" value="1"/>
</dbReference>
<evidence type="ECO:0000313" key="5">
    <source>
        <dbReference type="EMBL" id="BBO75509.1"/>
    </source>
</evidence>
<dbReference type="SUPFAM" id="SSF49879">
    <property type="entry name" value="SMAD/FHA domain"/>
    <property type="match status" value="1"/>
</dbReference>
<organism evidence="5 6">
    <name type="scientific">Desulfosarcina widdelii</name>
    <dbReference type="NCBI Taxonomy" id="947919"/>
    <lineage>
        <taxon>Bacteria</taxon>
        <taxon>Pseudomonadati</taxon>
        <taxon>Thermodesulfobacteriota</taxon>
        <taxon>Desulfobacteria</taxon>
        <taxon>Desulfobacterales</taxon>
        <taxon>Desulfosarcinaceae</taxon>
        <taxon>Desulfosarcina</taxon>
    </lineage>
</organism>
<evidence type="ECO:0008006" key="7">
    <source>
        <dbReference type="Google" id="ProtNLM"/>
    </source>
</evidence>
<protein>
    <recommendedName>
        <fullName evidence="7">FHA domain-containing protein</fullName>
    </recommendedName>
</protein>
<dbReference type="InterPro" id="IPR000253">
    <property type="entry name" value="FHA_dom"/>
</dbReference>
<keyword evidence="2" id="KW-1133">Transmembrane helix</keyword>
<feature type="transmembrane region" description="Helical" evidence="2">
    <location>
        <begin position="283"/>
        <end position="306"/>
    </location>
</feature>
<feature type="region of interest" description="Disordered" evidence="1">
    <location>
        <begin position="231"/>
        <end position="274"/>
    </location>
</feature>
<evidence type="ECO:0000259" key="4">
    <source>
        <dbReference type="PROSITE" id="PS50234"/>
    </source>
</evidence>
<dbReference type="InterPro" id="IPR050923">
    <property type="entry name" value="Cell_Proc_Reg/RNA_Proc"/>
</dbReference>
<dbReference type="PROSITE" id="PS50006">
    <property type="entry name" value="FHA_DOMAIN"/>
    <property type="match status" value="1"/>
</dbReference>
<dbReference type="InterPro" id="IPR008984">
    <property type="entry name" value="SMAD_FHA_dom_sf"/>
</dbReference>
<dbReference type="EMBL" id="AP021875">
    <property type="protein sequence ID" value="BBO75509.1"/>
    <property type="molecule type" value="Genomic_DNA"/>
</dbReference>
<dbReference type="SMART" id="SM00327">
    <property type="entry name" value="VWA"/>
    <property type="match status" value="1"/>
</dbReference>
<dbReference type="SUPFAM" id="SSF53300">
    <property type="entry name" value="vWA-like"/>
    <property type="match status" value="1"/>
</dbReference>
<feature type="domain" description="VWFA" evidence="4">
    <location>
        <begin position="45"/>
        <end position="227"/>
    </location>
</feature>
<feature type="domain" description="FHA" evidence="3">
    <location>
        <begin position="352"/>
        <end position="401"/>
    </location>
</feature>
<dbReference type="KEGG" id="dwd:DSCW_29260"/>
<name>A0A5K7Z5L3_9BACT</name>
<evidence type="ECO:0000256" key="1">
    <source>
        <dbReference type="SAM" id="MobiDB-lite"/>
    </source>
</evidence>
<sequence>MRGFDRYDFQLWRRLCVLFVVAGLLATGSLQPCRSAAATGERLVDAVLVIDNSGSMRKNDPEFLTPKTVSAFLDRLPDATRVGMVLFDRHARLLQPLTQLSDPKARQQLSSSLKKVDYRGKFTDSAAGIERAAYELKNDGRKQARKSIIFLTDGIVDTGDRQKDAELTQWLKTDLTAECNTAGIRILGIAFTENADFPLIQALASRTGGAYYRATRPEDIADVLDRIQTLLPPEPPDLPVEPATPEETTAPAEASPLSTENPPAEPPSHPDKETNGSRSFWKFYLPLILIIFVLMGLVAMLVFKLFSLPSWLGGRKNGPAPLSGMRVLPPPEWELQDLTNIGGVHRFDKSRVTVGRDEENDLPLATPTVSNLHASIEYREGAFFLEDQRSTNGTRLNDHQMLANRPVRLKSGDRIGFANLVFKFVRLDQIVSGDTVMLEITPFDVSANESSEPRFGEIDLEKMLQRCLERHLEQIRKLGKKYDEFVYAFFSEKMSNAIAVQARESMDRTLLDKSQHCSPLIKGNAFYVVCTLPVSASDAVEWFESEYGGFTRFISKWIKSDGYDVTSCAQFCVITYGMEEQPWVSMTVVPTHDDPDPVEIMSVNFLSDAEKADLGLEFDEHGRVL</sequence>
<dbReference type="SMART" id="SM00240">
    <property type="entry name" value="FHA"/>
    <property type="match status" value="1"/>
</dbReference>
<dbReference type="Gene3D" id="2.60.200.20">
    <property type="match status" value="1"/>
</dbReference>
<reference evidence="5 6" key="1">
    <citation type="submission" date="2019-11" db="EMBL/GenBank/DDBJ databases">
        <title>Comparative genomics of hydrocarbon-degrading Desulfosarcina strains.</title>
        <authorList>
            <person name="Watanabe M."/>
            <person name="Kojima H."/>
            <person name="Fukui M."/>
        </authorList>
    </citation>
    <scope>NUCLEOTIDE SEQUENCE [LARGE SCALE GENOMIC DNA]</scope>
    <source>
        <strain evidence="5 6">PP31</strain>
    </source>
</reference>
<dbReference type="Pfam" id="PF00092">
    <property type="entry name" value="VWA"/>
    <property type="match status" value="1"/>
</dbReference>
<keyword evidence="2" id="KW-0812">Transmembrane</keyword>
<dbReference type="Pfam" id="PF00498">
    <property type="entry name" value="FHA"/>
    <property type="match status" value="1"/>
</dbReference>
<dbReference type="Gene3D" id="3.40.50.410">
    <property type="entry name" value="von Willebrand factor, type A domain"/>
    <property type="match status" value="1"/>
</dbReference>
<dbReference type="InterPro" id="IPR036465">
    <property type="entry name" value="vWFA_dom_sf"/>
</dbReference>
<evidence type="ECO:0000259" key="3">
    <source>
        <dbReference type="PROSITE" id="PS50006"/>
    </source>
</evidence>
<dbReference type="PANTHER" id="PTHR23308">
    <property type="entry name" value="NUCLEAR INHIBITOR OF PROTEIN PHOSPHATASE-1"/>
    <property type="match status" value="1"/>
</dbReference>
<dbReference type="AlphaFoldDB" id="A0A5K7Z5L3"/>
<gene>
    <name evidence="5" type="ORF">DSCW_29260</name>
</gene>